<dbReference type="Pfam" id="PF11022">
    <property type="entry name" value="ATP19"/>
    <property type="match status" value="1"/>
</dbReference>
<sequence length="76" mass="7938">MGSAYTIFGKQVSSHWIAIATLSAALGLGVVSSSGSKAEASPKATPVPAAPVAEKSEDFDVEKLLNDFLKDDEEKK</sequence>
<dbReference type="InterPro" id="IPR021278">
    <property type="entry name" value="ATP19"/>
</dbReference>
<dbReference type="RefSeq" id="XP_020072292.1">
    <property type="nucleotide sequence ID" value="XM_020214311.1"/>
</dbReference>
<evidence type="ECO:0000256" key="1">
    <source>
        <dbReference type="ARBA" id="ARBA00004325"/>
    </source>
</evidence>
<evidence type="ECO:0000256" key="2">
    <source>
        <dbReference type="ARBA" id="ARBA00023128"/>
    </source>
</evidence>
<dbReference type="EMBL" id="KV453926">
    <property type="protein sequence ID" value="ODV75253.1"/>
    <property type="molecule type" value="Genomic_DNA"/>
</dbReference>
<keyword evidence="3" id="KW-0472">Membrane</keyword>
<dbReference type="Proteomes" id="UP000094389">
    <property type="component" value="Unassembled WGS sequence"/>
</dbReference>
<dbReference type="AlphaFoldDB" id="A0A1E4S718"/>
<reference evidence="4 5" key="1">
    <citation type="journal article" date="2016" name="Proc. Natl. Acad. Sci. U.S.A.">
        <title>Comparative genomics of biotechnologically important yeasts.</title>
        <authorList>
            <person name="Riley R."/>
            <person name="Haridas S."/>
            <person name="Wolfe K.H."/>
            <person name="Lopes M.R."/>
            <person name="Hittinger C.T."/>
            <person name="Goeker M."/>
            <person name="Salamov A.A."/>
            <person name="Wisecaver J.H."/>
            <person name="Long T.M."/>
            <person name="Calvey C.H."/>
            <person name="Aerts A.L."/>
            <person name="Barry K.W."/>
            <person name="Choi C."/>
            <person name="Clum A."/>
            <person name="Coughlan A.Y."/>
            <person name="Deshpande S."/>
            <person name="Douglass A.P."/>
            <person name="Hanson S.J."/>
            <person name="Klenk H.-P."/>
            <person name="LaButti K.M."/>
            <person name="Lapidus A."/>
            <person name="Lindquist E.A."/>
            <person name="Lipzen A.M."/>
            <person name="Meier-Kolthoff J.P."/>
            <person name="Ohm R.A."/>
            <person name="Otillar R.P."/>
            <person name="Pangilinan J.L."/>
            <person name="Peng Y."/>
            <person name="Rokas A."/>
            <person name="Rosa C.A."/>
            <person name="Scheuner C."/>
            <person name="Sibirny A.A."/>
            <person name="Slot J.C."/>
            <person name="Stielow J.B."/>
            <person name="Sun H."/>
            <person name="Kurtzman C.P."/>
            <person name="Blackwell M."/>
            <person name="Grigoriev I.V."/>
            <person name="Jeffries T.W."/>
        </authorList>
    </citation>
    <scope>NUCLEOTIDE SEQUENCE [LARGE SCALE GENOMIC DNA]</scope>
    <source>
        <strain evidence="5">ATCC 18201 / CBS 1600 / BCRC 20928 / JCM 3617 / NBRC 0987 / NRRL Y-1542</strain>
    </source>
</reference>
<dbReference type="GO" id="GO:0031966">
    <property type="term" value="C:mitochondrial membrane"/>
    <property type="evidence" value="ECO:0007669"/>
    <property type="project" value="UniProtKB-SubCell"/>
</dbReference>
<organism evidence="4 5">
    <name type="scientific">Cyberlindnera jadinii (strain ATCC 18201 / CBS 1600 / BCRC 20928 / JCM 3617 / NBRC 0987 / NRRL Y-1542)</name>
    <name type="common">Torula yeast</name>
    <name type="synonym">Candida utilis</name>
    <dbReference type="NCBI Taxonomy" id="983966"/>
    <lineage>
        <taxon>Eukaryota</taxon>
        <taxon>Fungi</taxon>
        <taxon>Dikarya</taxon>
        <taxon>Ascomycota</taxon>
        <taxon>Saccharomycotina</taxon>
        <taxon>Saccharomycetes</taxon>
        <taxon>Phaffomycetales</taxon>
        <taxon>Phaffomycetaceae</taxon>
        <taxon>Cyberlindnera</taxon>
    </lineage>
</organism>
<proteinExistence type="predicted"/>
<dbReference type="STRING" id="983966.A0A1E4S718"/>
<name>A0A1E4S718_CYBJN</name>
<keyword evidence="2" id="KW-0496">Mitochondrion</keyword>
<dbReference type="OMA" id="YTIFGKQ"/>
<protein>
    <submittedName>
        <fullName evidence="4">Uncharacterized protein</fullName>
    </submittedName>
</protein>
<gene>
    <name evidence="4" type="ORF">CYBJADRAFT_166007</name>
</gene>
<dbReference type="PANTHER" id="PTHR28074">
    <property type="entry name" value="ATP SYNTHASE SUBUNIT K, MITOCHONDRIAL"/>
    <property type="match status" value="1"/>
</dbReference>
<keyword evidence="5" id="KW-1185">Reference proteome</keyword>
<comment type="subcellular location">
    <subcellularLocation>
        <location evidence="1">Mitochondrion membrane</location>
    </subcellularLocation>
</comment>
<evidence type="ECO:0000256" key="3">
    <source>
        <dbReference type="ARBA" id="ARBA00023136"/>
    </source>
</evidence>
<dbReference type="GO" id="GO:0015986">
    <property type="term" value="P:proton motive force-driven ATP synthesis"/>
    <property type="evidence" value="ECO:0007669"/>
    <property type="project" value="TreeGrafter"/>
</dbReference>
<evidence type="ECO:0000313" key="5">
    <source>
        <dbReference type="Proteomes" id="UP000094389"/>
    </source>
</evidence>
<dbReference type="GeneID" id="30988707"/>
<dbReference type="PANTHER" id="PTHR28074:SF1">
    <property type="entry name" value="ATP SYNTHASE SUBUNIT K, MITOCHONDRIAL"/>
    <property type="match status" value="1"/>
</dbReference>
<accession>A0A1E4S718</accession>
<evidence type="ECO:0000313" key="4">
    <source>
        <dbReference type="EMBL" id="ODV75253.1"/>
    </source>
</evidence>